<evidence type="ECO:0000313" key="2">
    <source>
        <dbReference type="Proteomes" id="UP000319949"/>
    </source>
</evidence>
<dbReference type="Proteomes" id="UP000319949">
    <property type="component" value="Unassembled WGS sequence"/>
</dbReference>
<organism evidence="1 2">
    <name type="scientific">Bradyrhizobium stylosanthis</name>
    <dbReference type="NCBI Taxonomy" id="1803665"/>
    <lineage>
        <taxon>Bacteria</taxon>
        <taxon>Pseudomonadati</taxon>
        <taxon>Pseudomonadota</taxon>
        <taxon>Alphaproteobacteria</taxon>
        <taxon>Hyphomicrobiales</taxon>
        <taxon>Nitrobacteraceae</taxon>
        <taxon>Bradyrhizobium</taxon>
    </lineage>
</organism>
<protein>
    <submittedName>
        <fullName evidence="1">Uncharacterized protein</fullName>
    </submittedName>
</protein>
<dbReference type="AlphaFoldDB" id="A0A560CX27"/>
<accession>A0A560CX27</accession>
<sequence length="219" mass="25835">MQDRHVRWEGVQISLVEYYRRHYLTPALERTASEPTWERQRATCLREILNEAHWANWEYCFKQARTPLGKEIILQKLRQLWPDRTIEELQHYVLQFYLVALCTNAVLTTVGKSFYKFDEATELQIKLYGQYGRDIYMLEIGIMDLAHDVFADDEAHAYEIATFKDERVAPLVQDMFRHLTTTKEQIIERTFDIAEFKRVDESIGRQKAALAAELTSNAP</sequence>
<gene>
    <name evidence="1" type="ORF">FBZ96_12019</name>
</gene>
<evidence type="ECO:0000313" key="1">
    <source>
        <dbReference type="EMBL" id="TWA89405.1"/>
    </source>
</evidence>
<reference evidence="1 2" key="1">
    <citation type="submission" date="2019-06" db="EMBL/GenBank/DDBJ databases">
        <title>Genomic Encyclopedia of Type Strains, Phase IV (KMG-V): Genome sequencing to study the core and pangenomes of soil and plant-associated prokaryotes.</title>
        <authorList>
            <person name="Whitman W."/>
        </authorList>
    </citation>
    <scope>NUCLEOTIDE SEQUENCE [LARGE SCALE GENOMIC DNA]</scope>
    <source>
        <strain evidence="1 2">BR 510</strain>
    </source>
</reference>
<dbReference type="EMBL" id="VITK01000020">
    <property type="protein sequence ID" value="TWA89405.1"/>
    <property type="molecule type" value="Genomic_DNA"/>
</dbReference>
<name>A0A560CX27_9BRAD</name>
<keyword evidence="2" id="KW-1185">Reference proteome</keyword>
<proteinExistence type="predicted"/>
<comment type="caution">
    <text evidence="1">The sequence shown here is derived from an EMBL/GenBank/DDBJ whole genome shotgun (WGS) entry which is preliminary data.</text>
</comment>